<dbReference type="Pfam" id="PF02120">
    <property type="entry name" value="Flg_hook"/>
    <property type="match status" value="1"/>
</dbReference>
<protein>
    <recommendedName>
        <fullName evidence="2">Flagellar hook-length control protein-like C-terminal domain-containing protein</fullName>
    </recommendedName>
</protein>
<feature type="domain" description="Flagellar hook-length control protein-like C-terminal" evidence="2">
    <location>
        <begin position="328"/>
        <end position="410"/>
    </location>
</feature>
<dbReference type="InterPro" id="IPR021136">
    <property type="entry name" value="Flagellar_hook_control-like_C"/>
</dbReference>
<dbReference type="CDD" id="cd17470">
    <property type="entry name" value="T3SS_Flik_C"/>
    <property type="match status" value="1"/>
</dbReference>
<reference evidence="3 4" key="1">
    <citation type="submission" date="2019-11" db="EMBL/GenBank/DDBJ databases">
        <title>Genome sequences of 17 halophilic strains isolated from different environments.</title>
        <authorList>
            <person name="Furrow R.E."/>
        </authorList>
    </citation>
    <scope>NUCLEOTIDE SEQUENCE [LARGE SCALE GENOMIC DNA]</scope>
    <source>
        <strain evidence="3 4">22506_14_FS</strain>
    </source>
</reference>
<organism evidence="3 4">
    <name type="scientific">Guptibacillus hwajinpoensis</name>
    <dbReference type="NCBI Taxonomy" id="208199"/>
    <lineage>
        <taxon>Bacteria</taxon>
        <taxon>Bacillati</taxon>
        <taxon>Bacillota</taxon>
        <taxon>Bacilli</taxon>
        <taxon>Bacillales</taxon>
        <taxon>Guptibacillaceae</taxon>
        <taxon>Guptibacillus</taxon>
    </lineage>
</organism>
<accession>A0A845EVX4</accession>
<feature type="region of interest" description="Disordered" evidence="1">
    <location>
        <begin position="245"/>
        <end position="265"/>
    </location>
</feature>
<feature type="compositionally biased region" description="Basic and acidic residues" evidence="1">
    <location>
        <begin position="253"/>
        <end position="265"/>
    </location>
</feature>
<evidence type="ECO:0000313" key="3">
    <source>
        <dbReference type="EMBL" id="MYL62445.1"/>
    </source>
</evidence>
<proteinExistence type="predicted"/>
<dbReference type="Gene3D" id="3.30.750.140">
    <property type="match status" value="1"/>
</dbReference>
<feature type="region of interest" description="Disordered" evidence="1">
    <location>
        <begin position="39"/>
        <end position="58"/>
    </location>
</feature>
<dbReference type="PANTHER" id="PTHR37533:SF2">
    <property type="entry name" value="FLAGELLAR HOOK-LENGTH CONTROL PROTEIN"/>
    <property type="match status" value="1"/>
</dbReference>
<comment type="caution">
    <text evidence="3">The sequence shown here is derived from an EMBL/GenBank/DDBJ whole genome shotgun (WGS) entry which is preliminary data.</text>
</comment>
<feature type="region of interest" description="Disordered" evidence="1">
    <location>
        <begin position="406"/>
        <end position="462"/>
    </location>
</feature>
<sequence>MNAIQSLGKSVIVQPKPTANSTNFSTLLSALGVKVNEQEAGRDQGTAGESGLEQGDGKVPYGEAELPLNLLMINNGAHPLDLQGSQTSSSPNREGYRESAETIQVKSGRQQGFIFMGFTKQELEAMEQVGKQTPIASVVSKLPMSNESTVQLQEKNILHKGEEFLPGFSKQEWLEMQQGAKNVLADPLGEKPLEGMKLVETAKVQESGQPLEMIKKMIAEQSSTQKNLDVTVDQTPQLEEQEAIVEDGQQKPVLDKGEKAKPSVDHTEVTEQLENLEQTFTETSVDDVQMDEKPDGLPLVKQSNDVQLKETPVQARYLNTELSEMITERMQLSKNGDETNIRIKLSPENLGQLDIRLTTLDGKVTAHIVTATAGAKELIESQLHQLRHTLVQQGIQLDKVEVVQQPQGSQNTFMQDGRGEQGQHFQQGKQRHERKGEYELEDNPLVTSEKEENTSGGINYAI</sequence>
<dbReference type="AlphaFoldDB" id="A0A845EVX4"/>
<dbReference type="Proteomes" id="UP000447833">
    <property type="component" value="Unassembled WGS sequence"/>
</dbReference>
<gene>
    <name evidence="3" type="ORF">GLW07_03640</name>
</gene>
<dbReference type="EMBL" id="WMEY01000001">
    <property type="protein sequence ID" value="MYL62445.1"/>
    <property type="molecule type" value="Genomic_DNA"/>
</dbReference>
<dbReference type="RefSeq" id="WP_160918265.1">
    <property type="nucleotide sequence ID" value="NZ_WMEY01000001.1"/>
</dbReference>
<dbReference type="PANTHER" id="PTHR37533">
    <property type="entry name" value="FLAGELLAR HOOK-LENGTH CONTROL PROTEIN"/>
    <property type="match status" value="1"/>
</dbReference>
<dbReference type="InterPro" id="IPR038610">
    <property type="entry name" value="FliK-like_C_sf"/>
</dbReference>
<evidence type="ECO:0000259" key="2">
    <source>
        <dbReference type="Pfam" id="PF02120"/>
    </source>
</evidence>
<name>A0A845EVX4_9BACL</name>
<dbReference type="InterPro" id="IPR052563">
    <property type="entry name" value="FliK"/>
</dbReference>
<evidence type="ECO:0000256" key="1">
    <source>
        <dbReference type="SAM" id="MobiDB-lite"/>
    </source>
</evidence>
<evidence type="ECO:0000313" key="4">
    <source>
        <dbReference type="Proteomes" id="UP000447833"/>
    </source>
</evidence>